<dbReference type="EMBL" id="JACGCM010001193">
    <property type="protein sequence ID" value="KAF6159397.1"/>
    <property type="molecule type" value="Genomic_DNA"/>
</dbReference>
<evidence type="ECO:0000313" key="1">
    <source>
        <dbReference type="EMBL" id="KAF6159397.1"/>
    </source>
</evidence>
<dbReference type="GO" id="GO:0004497">
    <property type="term" value="F:monooxygenase activity"/>
    <property type="evidence" value="ECO:0007669"/>
    <property type="project" value="InterPro"/>
</dbReference>
<dbReference type="InterPro" id="IPR036396">
    <property type="entry name" value="Cyt_P450_sf"/>
</dbReference>
<accession>A0A7J7MX44</accession>
<dbReference type="Gene3D" id="1.10.630.10">
    <property type="entry name" value="Cytochrome P450"/>
    <property type="match status" value="1"/>
</dbReference>
<name>A0A7J7MX44_9MAGN</name>
<reference evidence="1 2" key="1">
    <citation type="journal article" date="2020" name="IScience">
        <title>Genome Sequencing of the Endangered Kingdonia uniflora (Circaeasteraceae, Ranunculales) Reveals Potential Mechanisms of Evolutionary Specialization.</title>
        <authorList>
            <person name="Sun Y."/>
            <person name="Deng T."/>
            <person name="Zhang A."/>
            <person name="Moore M.J."/>
            <person name="Landis J.B."/>
            <person name="Lin N."/>
            <person name="Zhang H."/>
            <person name="Zhang X."/>
            <person name="Huang J."/>
            <person name="Zhang X."/>
            <person name="Sun H."/>
            <person name="Wang H."/>
        </authorList>
    </citation>
    <scope>NUCLEOTIDE SEQUENCE [LARGE SCALE GENOMIC DNA]</scope>
    <source>
        <strain evidence="1">TB1705</strain>
        <tissue evidence="1">Leaf</tissue>
    </source>
</reference>
<organism evidence="1 2">
    <name type="scientific">Kingdonia uniflora</name>
    <dbReference type="NCBI Taxonomy" id="39325"/>
    <lineage>
        <taxon>Eukaryota</taxon>
        <taxon>Viridiplantae</taxon>
        <taxon>Streptophyta</taxon>
        <taxon>Embryophyta</taxon>
        <taxon>Tracheophyta</taxon>
        <taxon>Spermatophyta</taxon>
        <taxon>Magnoliopsida</taxon>
        <taxon>Ranunculales</taxon>
        <taxon>Circaeasteraceae</taxon>
        <taxon>Kingdonia</taxon>
    </lineage>
</organism>
<protein>
    <submittedName>
        <fullName evidence="1">Uncharacterized protein</fullName>
    </submittedName>
</protein>
<gene>
    <name evidence="1" type="ORF">GIB67_032168</name>
</gene>
<evidence type="ECO:0000313" key="2">
    <source>
        <dbReference type="Proteomes" id="UP000541444"/>
    </source>
</evidence>
<dbReference type="GO" id="GO:0016705">
    <property type="term" value="F:oxidoreductase activity, acting on paired donors, with incorporation or reduction of molecular oxygen"/>
    <property type="evidence" value="ECO:0007669"/>
    <property type="project" value="InterPro"/>
</dbReference>
<dbReference type="GO" id="GO:0005506">
    <property type="term" value="F:iron ion binding"/>
    <property type="evidence" value="ECO:0007669"/>
    <property type="project" value="InterPro"/>
</dbReference>
<sequence>MELVEKKNVLISDFMPSISYTGNMRIGVYLDTTEPQHSQAKNFSTDILKRSASIWVSEFLSNIDIM</sequence>
<dbReference type="AlphaFoldDB" id="A0A7J7MX44"/>
<keyword evidence="2" id="KW-1185">Reference proteome</keyword>
<proteinExistence type="predicted"/>
<dbReference type="Proteomes" id="UP000541444">
    <property type="component" value="Unassembled WGS sequence"/>
</dbReference>
<comment type="caution">
    <text evidence="1">The sequence shown here is derived from an EMBL/GenBank/DDBJ whole genome shotgun (WGS) entry which is preliminary data.</text>
</comment>
<dbReference type="OrthoDB" id="2789670at2759"/>
<dbReference type="GO" id="GO:0020037">
    <property type="term" value="F:heme binding"/>
    <property type="evidence" value="ECO:0007669"/>
    <property type="project" value="InterPro"/>
</dbReference>